<dbReference type="GO" id="GO:0102559">
    <property type="term" value="F:peptide chain release factor N(5)-glutamine methyltransferase activity"/>
    <property type="evidence" value="ECO:0007669"/>
    <property type="project" value="UniProtKB-EC"/>
</dbReference>
<evidence type="ECO:0000256" key="5">
    <source>
        <dbReference type="HAMAP-Rule" id="MF_02126"/>
    </source>
</evidence>
<dbReference type="InterPro" id="IPR007848">
    <property type="entry name" value="Small_mtfrase_dom"/>
</dbReference>
<dbReference type="Gene3D" id="1.10.8.10">
    <property type="entry name" value="DNA helicase RuvA subunit, C-terminal domain"/>
    <property type="match status" value="1"/>
</dbReference>
<keyword evidence="9" id="KW-1185">Reference proteome</keyword>
<feature type="binding site" evidence="5">
    <location>
        <begin position="178"/>
        <end position="181"/>
    </location>
    <ligand>
        <name>substrate</name>
    </ligand>
</feature>
<dbReference type="Pfam" id="PF17827">
    <property type="entry name" value="PrmC_N"/>
    <property type="match status" value="1"/>
</dbReference>
<proteinExistence type="inferred from homology"/>
<feature type="binding site" evidence="5">
    <location>
        <begin position="110"/>
        <end position="114"/>
    </location>
    <ligand>
        <name>S-adenosyl-L-methionine</name>
        <dbReference type="ChEBI" id="CHEBI:59789"/>
    </ligand>
</feature>
<evidence type="ECO:0000256" key="4">
    <source>
        <dbReference type="ARBA" id="ARBA00048391"/>
    </source>
</evidence>
<evidence type="ECO:0000313" key="8">
    <source>
        <dbReference type="EMBL" id="MFK7641169.1"/>
    </source>
</evidence>
<protein>
    <recommendedName>
        <fullName evidence="5">Release factor glutamine methyltransferase</fullName>
        <shortName evidence="5">RF MTase</shortName>
        <ecNumber evidence="5">2.1.1.297</ecNumber>
    </recommendedName>
    <alternativeName>
        <fullName evidence="5">N5-glutamine methyltransferase PrmC</fullName>
    </alternativeName>
    <alternativeName>
        <fullName evidence="5">Protein-(glutamine-N5) MTase PrmC</fullName>
    </alternativeName>
    <alternativeName>
        <fullName evidence="5">Protein-glutamine N-methyltransferase PrmC</fullName>
    </alternativeName>
</protein>
<dbReference type="EMBL" id="JBJGEB010000001">
    <property type="protein sequence ID" value="MFK7641169.1"/>
    <property type="molecule type" value="Genomic_DNA"/>
</dbReference>
<comment type="caution">
    <text evidence="8">The sequence shown here is derived from an EMBL/GenBank/DDBJ whole genome shotgun (WGS) entry which is preliminary data.</text>
</comment>
<evidence type="ECO:0000256" key="3">
    <source>
        <dbReference type="ARBA" id="ARBA00022691"/>
    </source>
</evidence>
<dbReference type="Proteomes" id="UP001621964">
    <property type="component" value="Unassembled WGS sequence"/>
</dbReference>
<feature type="binding site" evidence="5">
    <location>
        <position position="160"/>
    </location>
    <ligand>
        <name>S-adenosyl-L-methionine</name>
        <dbReference type="ChEBI" id="CHEBI:59789"/>
    </ligand>
</feature>
<evidence type="ECO:0000259" key="7">
    <source>
        <dbReference type="Pfam" id="PF17827"/>
    </source>
</evidence>
<name>A0ABW8Q0V3_9NEIS</name>
<dbReference type="EC" id="2.1.1.297" evidence="5"/>
<dbReference type="NCBIfam" id="TIGR03534">
    <property type="entry name" value="RF_mod_PrmC"/>
    <property type="match status" value="1"/>
</dbReference>
<dbReference type="PANTHER" id="PTHR18895:SF74">
    <property type="entry name" value="MTRF1L RELEASE FACTOR GLUTAMINE METHYLTRANSFERASE"/>
    <property type="match status" value="1"/>
</dbReference>
<feature type="binding site" evidence="5">
    <location>
        <position position="178"/>
    </location>
    <ligand>
        <name>S-adenosyl-L-methionine</name>
        <dbReference type="ChEBI" id="CHEBI:59789"/>
    </ligand>
</feature>
<dbReference type="PROSITE" id="PS00092">
    <property type="entry name" value="N6_MTASE"/>
    <property type="match status" value="1"/>
</dbReference>
<dbReference type="InterPro" id="IPR004556">
    <property type="entry name" value="HemK-like"/>
</dbReference>
<dbReference type="NCBIfam" id="TIGR00536">
    <property type="entry name" value="hemK_fam"/>
    <property type="match status" value="1"/>
</dbReference>
<dbReference type="GO" id="GO:0032259">
    <property type="term" value="P:methylation"/>
    <property type="evidence" value="ECO:0007669"/>
    <property type="project" value="UniProtKB-KW"/>
</dbReference>
<feature type="binding site" evidence="5">
    <location>
        <position position="133"/>
    </location>
    <ligand>
        <name>S-adenosyl-L-methionine</name>
        <dbReference type="ChEBI" id="CHEBI:59789"/>
    </ligand>
</feature>
<dbReference type="InterPro" id="IPR050320">
    <property type="entry name" value="N5-glutamine_MTase"/>
</dbReference>
<dbReference type="Pfam" id="PF05175">
    <property type="entry name" value="MTS"/>
    <property type="match status" value="1"/>
</dbReference>
<organism evidence="8 9">
    <name type="scientific">Neisseria oralis</name>
    <dbReference type="NCBI Taxonomy" id="1107316"/>
    <lineage>
        <taxon>Bacteria</taxon>
        <taxon>Pseudomonadati</taxon>
        <taxon>Pseudomonadota</taxon>
        <taxon>Betaproteobacteria</taxon>
        <taxon>Neisseriales</taxon>
        <taxon>Neisseriaceae</taxon>
        <taxon>Neisseria</taxon>
    </lineage>
</organism>
<comment type="function">
    <text evidence="5">Methylates the class 1 translation termination release factors RF1/PrfA and RF2/PrfB on the glutamine residue of the universally conserved GGQ motif.</text>
</comment>
<reference evidence="8 9" key="1">
    <citation type="submission" date="2024-11" db="EMBL/GenBank/DDBJ databases">
        <authorList>
            <person name="Mikucki A.G."/>
            <person name="Kahler C.M."/>
        </authorList>
    </citation>
    <scope>NUCLEOTIDE SEQUENCE [LARGE SCALE GENOMIC DNA]</scope>
    <source>
        <strain evidence="8 9">EXNM717</strain>
    </source>
</reference>
<dbReference type="InterPro" id="IPR040758">
    <property type="entry name" value="PrmC_N"/>
</dbReference>
<dbReference type="PANTHER" id="PTHR18895">
    <property type="entry name" value="HEMK METHYLTRANSFERASE"/>
    <property type="match status" value="1"/>
</dbReference>
<evidence type="ECO:0000259" key="6">
    <source>
        <dbReference type="Pfam" id="PF05175"/>
    </source>
</evidence>
<dbReference type="SUPFAM" id="SSF53335">
    <property type="entry name" value="S-adenosyl-L-methionine-dependent methyltransferases"/>
    <property type="match status" value="1"/>
</dbReference>
<feature type="domain" description="Methyltransferase small" evidence="6">
    <location>
        <begin position="92"/>
        <end position="186"/>
    </location>
</feature>
<keyword evidence="3 5" id="KW-0949">S-adenosyl-L-methionine</keyword>
<evidence type="ECO:0000313" key="9">
    <source>
        <dbReference type="Proteomes" id="UP001621964"/>
    </source>
</evidence>
<dbReference type="HAMAP" id="MF_02126">
    <property type="entry name" value="RF_methyltr_PrmC"/>
    <property type="match status" value="1"/>
</dbReference>
<dbReference type="Gene3D" id="3.40.50.150">
    <property type="entry name" value="Vaccinia Virus protein VP39"/>
    <property type="match status" value="1"/>
</dbReference>
<gene>
    <name evidence="5 8" type="primary">prmC</name>
    <name evidence="8" type="ORF">ACI43T_01455</name>
</gene>
<evidence type="ECO:0000256" key="1">
    <source>
        <dbReference type="ARBA" id="ARBA00022603"/>
    </source>
</evidence>
<sequence length="274" mass="29634">MPTPDQWLRTCPLPRNEARMLLQRALGCTRVQLLTQGGSEMSEHAAATAQELAHRRIQGEPMAYILGEREFYGRMFRVNPDVLIPRSETEHLVEAVLDRLPPQGRVWDLGTGSGAVAVSIALERPDARVRASDISAAALHTAAQNAAALGADIEFALGSWFDTDRSSEKKSYDIIVSNPPYIEAGDAHLEQGDLRFEPQGALTDFSDGLSCIRALAAGSPAYLKNGGWLLLEHGCGQGGQVRAVLAEHGFSRIDTLPDLAGLDRVTLGVFDHGN</sequence>
<feature type="domain" description="Release factor glutamine methyltransferase N-terminal" evidence="7">
    <location>
        <begin position="11"/>
        <end position="67"/>
    </location>
</feature>
<comment type="catalytic activity">
    <reaction evidence="4 5">
        <text>L-glutaminyl-[peptide chain release factor] + S-adenosyl-L-methionine = N(5)-methyl-L-glutaminyl-[peptide chain release factor] + S-adenosyl-L-homocysteine + H(+)</text>
        <dbReference type="Rhea" id="RHEA:42896"/>
        <dbReference type="Rhea" id="RHEA-COMP:10271"/>
        <dbReference type="Rhea" id="RHEA-COMP:10272"/>
        <dbReference type="ChEBI" id="CHEBI:15378"/>
        <dbReference type="ChEBI" id="CHEBI:30011"/>
        <dbReference type="ChEBI" id="CHEBI:57856"/>
        <dbReference type="ChEBI" id="CHEBI:59789"/>
        <dbReference type="ChEBI" id="CHEBI:61891"/>
        <dbReference type="EC" id="2.1.1.297"/>
    </reaction>
</comment>
<dbReference type="InterPro" id="IPR019874">
    <property type="entry name" value="RF_methyltr_PrmC"/>
</dbReference>
<dbReference type="InterPro" id="IPR002052">
    <property type="entry name" value="DNA_methylase_N6_adenine_CS"/>
</dbReference>
<dbReference type="InterPro" id="IPR029063">
    <property type="entry name" value="SAM-dependent_MTases_sf"/>
</dbReference>
<accession>A0ABW8Q0V3</accession>
<evidence type="ECO:0000256" key="2">
    <source>
        <dbReference type="ARBA" id="ARBA00022679"/>
    </source>
</evidence>
<keyword evidence="2 5" id="KW-0808">Transferase</keyword>
<dbReference type="RefSeq" id="WP_405385331.1">
    <property type="nucleotide sequence ID" value="NZ_JBJGEB010000001.1"/>
</dbReference>
<comment type="similarity">
    <text evidence="5">Belongs to the protein N5-glutamine methyltransferase family. PrmC subfamily.</text>
</comment>
<dbReference type="CDD" id="cd02440">
    <property type="entry name" value="AdoMet_MTases"/>
    <property type="match status" value="1"/>
</dbReference>
<keyword evidence="1 5" id="KW-0489">Methyltransferase</keyword>